<proteinExistence type="predicted"/>
<keyword evidence="3" id="KW-1185">Reference proteome</keyword>
<dbReference type="EMBL" id="BAAAHD010000001">
    <property type="protein sequence ID" value="GAA0543717.1"/>
    <property type="molecule type" value="Genomic_DNA"/>
</dbReference>
<evidence type="ECO:0000256" key="1">
    <source>
        <dbReference type="SAM" id="MobiDB-lite"/>
    </source>
</evidence>
<dbReference type="RefSeq" id="WP_184878630.1">
    <property type="nucleotide sequence ID" value="NZ_BAAAHD010000001.1"/>
</dbReference>
<reference evidence="2 3" key="1">
    <citation type="journal article" date="2019" name="Int. J. Syst. Evol. Microbiol.">
        <title>The Global Catalogue of Microorganisms (GCM) 10K type strain sequencing project: providing services to taxonomists for standard genome sequencing and annotation.</title>
        <authorList>
            <consortium name="The Broad Institute Genomics Platform"/>
            <consortium name="The Broad Institute Genome Sequencing Center for Infectious Disease"/>
            <person name="Wu L."/>
            <person name="Ma J."/>
        </authorList>
    </citation>
    <scope>NUCLEOTIDE SEQUENCE [LARGE SCALE GENOMIC DNA]</scope>
    <source>
        <strain evidence="2 3">JCM 10667</strain>
    </source>
</reference>
<evidence type="ECO:0000313" key="2">
    <source>
        <dbReference type="EMBL" id="GAA0543717.1"/>
    </source>
</evidence>
<comment type="caution">
    <text evidence="2">The sequence shown here is derived from an EMBL/GenBank/DDBJ whole genome shotgun (WGS) entry which is preliminary data.</text>
</comment>
<name>A0ABN1DHG1_9ACTN</name>
<accession>A0ABN1DHG1</accession>
<gene>
    <name evidence="2" type="ORF">GCM10009546_02210</name>
</gene>
<dbReference type="Proteomes" id="UP001501427">
    <property type="component" value="Unassembled WGS sequence"/>
</dbReference>
<organism evidence="2 3">
    <name type="scientific">Actinomadura livida</name>
    <dbReference type="NCBI Taxonomy" id="79909"/>
    <lineage>
        <taxon>Bacteria</taxon>
        <taxon>Bacillati</taxon>
        <taxon>Actinomycetota</taxon>
        <taxon>Actinomycetes</taxon>
        <taxon>Streptosporangiales</taxon>
        <taxon>Thermomonosporaceae</taxon>
        <taxon>Actinomadura</taxon>
    </lineage>
</organism>
<feature type="region of interest" description="Disordered" evidence="1">
    <location>
        <begin position="54"/>
        <end position="77"/>
    </location>
</feature>
<protein>
    <submittedName>
        <fullName evidence="2">Uncharacterized protein</fullName>
    </submittedName>
</protein>
<sequence length="133" mass="14480">MELSPTEAAFAHFLRTVGTAALTRFLRTVGTAAIELARDLENAPQDRGRHALDEAGLGSLQRQVAGAPGMDTEEGVSPRHIAEYLDRGDEPNIRTALAAMQKRGVAEMVPGIKPQRWRLAPQYRSTLAPVDHV</sequence>
<evidence type="ECO:0000313" key="3">
    <source>
        <dbReference type="Proteomes" id="UP001501427"/>
    </source>
</evidence>